<protein>
    <recommendedName>
        <fullName evidence="2">Glycoside hydrolase family 44 catalytic domain-containing protein</fullName>
    </recommendedName>
</protein>
<evidence type="ECO:0000313" key="3">
    <source>
        <dbReference type="EMBL" id="KFE67988.1"/>
    </source>
</evidence>
<feature type="region of interest" description="Disordered" evidence="1">
    <location>
        <begin position="865"/>
        <end position="885"/>
    </location>
</feature>
<keyword evidence="4" id="KW-1185">Reference proteome</keyword>
<dbReference type="InterPro" id="IPR017853">
    <property type="entry name" value="GH"/>
</dbReference>
<dbReference type="SUPFAM" id="SSF51445">
    <property type="entry name" value="(Trans)glycosidases"/>
    <property type="match status" value="1"/>
</dbReference>
<dbReference type="Proteomes" id="UP000028725">
    <property type="component" value="Unassembled WGS sequence"/>
</dbReference>
<sequence length="885" mass="97143">MLLLAACENGGTQAVMPPSPSGGSMAPAKTGVSVALAEVVYQGGLKPGWVDAGWGDREVKGQGPAKVKMAELGGWALRHASPLKPGYGGLAFRYKAPSDFGEFLEVRLDSSEEATFPRVKVSSRHMMGMDGEWTQLLIPMAELNPDRKPFDRFIVRAHKRVDTGWVELDRIGFTLPGVSLSEEAPQEASMQLLEMAFDHGLKTGWTAEGWSERQVESMSPAKVMMADLGGWTLRRQQPLEGRFGGLAFRYQAPSNYGDFLEVRVDNGDKAVFPRVRVSAQHLAGRDGDWVQVLLPMGELNPKGNPFDRVIMRAHKRVGTEWVQLDRIGFTSMMAAETGMPAAGMARVAVGPPRPANLSVDCTGPGQSISPQIYGIAFDALKEGRSTHQFELGATVRRWGGNPTTRYNWKINAWNTANDWFFRNVSPGDRPDFTYEEFLKANREHGLQSALTVPMIGWVAKDTSSVSFPASKFGPQEKMDPDVPEAGNGRTSSGRELAPPMPTRTSVPAPPEFIGEWVRAMRKKDVERGRSVQMYFLDNEPMLWNSTHRDVHPEPTTYDELMERTVSYGTAVRQADPEAVIAGPAEWGWTAYFRSAADVAEGRDKDADRKAHGNVPLLTWYLKKLREHEKKTGTRVLDVLDVHFYPQADGVSPDKGEKTDPETAALRIRSTRALWDANYKDESWIGEPVRLIPRLKKMVEENYPGRGIAIGEYNFGAAQHMSGGLAQAEALGRFAEGGVTAAFYFAYPPPRSPAWWAFRAYRNFDGEGGRFQDVYVPSKAEQGTSLFASRSADGRRVVAIALNVEPDTARDARVELKGCGAVKAARVMTYVGEASGFAEQQASSMGSGMVGAKLPPYSITVLDLMLEPSKAPGKPSPGQGRRPGAP</sequence>
<dbReference type="STRING" id="394096.DB31_7225"/>
<reference evidence="3 4" key="1">
    <citation type="submission" date="2014-04" db="EMBL/GenBank/DDBJ databases">
        <title>Genome assembly of Hyalangium minutum DSM 14724.</title>
        <authorList>
            <person name="Sharma G."/>
            <person name="Subramanian S."/>
        </authorList>
    </citation>
    <scope>NUCLEOTIDE SEQUENCE [LARGE SCALE GENOMIC DNA]</scope>
    <source>
        <strain evidence="3 4">DSM 14724</strain>
    </source>
</reference>
<organism evidence="3 4">
    <name type="scientific">Hyalangium minutum</name>
    <dbReference type="NCBI Taxonomy" id="394096"/>
    <lineage>
        <taxon>Bacteria</taxon>
        <taxon>Pseudomonadati</taxon>
        <taxon>Myxococcota</taxon>
        <taxon>Myxococcia</taxon>
        <taxon>Myxococcales</taxon>
        <taxon>Cystobacterineae</taxon>
        <taxon>Archangiaceae</taxon>
        <taxon>Hyalangium</taxon>
    </lineage>
</organism>
<dbReference type="Gene3D" id="2.60.40.1180">
    <property type="entry name" value="Golgi alpha-mannosidase II"/>
    <property type="match status" value="1"/>
</dbReference>
<evidence type="ECO:0000259" key="2">
    <source>
        <dbReference type="Pfam" id="PF12891"/>
    </source>
</evidence>
<evidence type="ECO:0000313" key="4">
    <source>
        <dbReference type="Proteomes" id="UP000028725"/>
    </source>
</evidence>
<dbReference type="Gene3D" id="3.20.20.80">
    <property type="entry name" value="Glycosidases"/>
    <property type="match status" value="1"/>
</dbReference>
<feature type="region of interest" description="Disordered" evidence="1">
    <location>
        <begin position="469"/>
        <end position="508"/>
    </location>
</feature>
<dbReference type="AlphaFoldDB" id="A0A085WJX5"/>
<dbReference type="InterPro" id="IPR024745">
    <property type="entry name" value="GH44_cat"/>
</dbReference>
<gene>
    <name evidence="3" type="ORF">DB31_7225</name>
</gene>
<proteinExistence type="predicted"/>
<comment type="caution">
    <text evidence="3">The sequence shown here is derived from an EMBL/GenBank/DDBJ whole genome shotgun (WGS) entry which is preliminary data.</text>
</comment>
<dbReference type="Pfam" id="PF12891">
    <property type="entry name" value="Glyco_hydro_44"/>
    <property type="match status" value="1"/>
</dbReference>
<dbReference type="InterPro" id="IPR013780">
    <property type="entry name" value="Glyco_hydro_b"/>
</dbReference>
<feature type="domain" description="Glycoside hydrolase family 44 catalytic" evidence="2">
    <location>
        <begin position="412"/>
        <end position="647"/>
    </location>
</feature>
<evidence type="ECO:0000256" key="1">
    <source>
        <dbReference type="SAM" id="MobiDB-lite"/>
    </source>
</evidence>
<dbReference type="EMBL" id="JMCB01000006">
    <property type="protein sequence ID" value="KFE67988.1"/>
    <property type="molecule type" value="Genomic_DNA"/>
</dbReference>
<accession>A0A085WJX5</accession>
<name>A0A085WJX5_9BACT</name>